<organism evidence="10 11">
    <name type="scientific">Rhizoclosmatium globosum</name>
    <dbReference type="NCBI Taxonomy" id="329046"/>
    <lineage>
        <taxon>Eukaryota</taxon>
        <taxon>Fungi</taxon>
        <taxon>Fungi incertae sedis</taxon>
        <taxon>Chytridiomycota</taxon>
        <taxon>Chytridiomycota incertae sedis</taxon>
        <taxon>Chytridiomycetes</taxon>
        <taxon>Chytridiales</taxon>
        <taxon>Chytriomycetaceae</taxon>
        <taxon>Rhizoclosmatium</taxon>
    </lineage>
</organism>
<feature type="compositionally biased region" description="Polar residues" evidence="8">
    <location>
        <begin position="815"/>
        <end position="824"/>
    </location>
</feature>
<dbReference type="Pfam" id="PF00172">
    <property type="entry name" value="Zn_clus"/>
    <property type="match status" value="1"/>
</dbReference>
<dbReference type="CDD" id="cd12148">
    <property type="entry name" value="fungal_TF_MHR"/>
    <property type="match status" value="1"/>
</dbReference>
<feature type="compositionally biased region" description="Low complexity" evidence="8">
    <location>
        <begin position="1"/>
        <end position="13"/>
    </location>
</feature>
<comment type="subcellular location">
    <subcellularLocation>
        <location evidence="1">Nucleus</location>
    </subcellularLocation>
</comment>
<dbReference type="SMART" id="SM00066">
    <property type="entry name" value="GAL4"/>
    <property type="match status" value="1"/>
</dbReference>
<dbReference type="Pfam" id="PF04082">
    <property type="entry name" value="Fungal_trans"/>
    <property type="match status" value="1"/>
</dbReference>
<keyword evidence="3" id="KW-0862">Zinc</keyword>
<feature type="region of interest" description="Disordered" evidence="8">
    <location>
        <begin position="787"/>
        <end position="846"/>
    </location>
</feature>
<dbReference type="InterPro" id="IPR036864">
    <property type="entry name" value="Zn2-C6_fun-type_DNA-bd_sf"/>
</dbReference>
<dbReference type="GO" id="GO:0000981">
    <property type="term" value="F:DNA-binding transcription factor activity, RNA polymerase II-specific"/>
    <property type="evidence" value="ECO:0007669"/>
    <property type="project" value="InterPro"/>
</dbReference>
<feature type="compositionally biased region" description="Polar residues" evidence="8">
    <location>
        <begin position="221"/>
        <end position="236"/>
    </location>
</feature>
<dbReference type="STRING" id="329046.A0A1Y2CLC6"/>
<evidence type="ECO:0000256" key="4">
    <source>
        <dbReference type="ARBA" id="ARBA00023015"/>
    </source>
</evidence>
<dbReference type="PROSITE" id="PS00463">
    <property type="entry name" value="ZN2_CY6_FUNGAL_1"/>
    <property type="match status" value="1"/>
</dbReference>
<evidence type="ECO:0000256" key="6">
    <source>
        <dbReference type="ARBA" id="ARBA00023163"/>
    </source>
</evidence>
<proteinExistence type="predicted"/>
<evidence type="ECO:0000259" key="9">
    <source>
        <dbReference type="PROSITE" id="PS50048"/>
    </source>
</evidence>
<evidence type="ECO:0000256" key="5">
    <source>
        <dbReference type="ARBA" id="ARBA00023125"/>
    </source>
</evidence>
<feature type="region of interest" description="Disordered" evidence="8">
    <location>
        <begin position="958"/>
        <end position="981"/>
    </location>
</feature>
<evidence type="ECO:0000313" key="11">
    <source>
        <dbReference type="Proteomes" id="UP000193642"/>
    </source>
</evidence>
<feature type="compositionally biased region" description="Acidic residues" evidence="8">
    <location>
        <begin position="128"/>
        <end position="145"/>
    </location>
</feature>
<dbReference type="Proteomes" id="UP000193642">
    <property type="component" value="Unassembled WGS sequence"/>
</dbReference>
<dbReference type="SMART" id="SM00906">
    <property type="entry name" value="Fungal_trans"/>
    <property type="match status" value="1"/>
</dbReference>
<dbReference type="GO" id="GO:0003677">
    <property type="term" value="F:DNA binding"/>
    <property type="evidence" value="ECO:0007669"/>
    <property type="project" value="UniProtKB-KW"/>
</dbReference>
<dbReference type="SUPFAM" id="SSF57701">
    <property type="entry name" value="Zn2/Cys6 DNA-binding domain"/>
    <property type="match status" value="1"/>
</dbReference>
<dbReference type="InterPro" id="IPR007219">
    <property type="entry name" value="XnlR_reg_dom"/>
</dbReference>
<dbReference type="PROSITE" id="PS50048">
    <property type="entry name" value="ZN2_CY6_FUNGAL_2"/>
    <property type="match status" value="1"/>
</dbReference>
<feature type="region of interest" description="Disordered" evidence="8">
    <location>
        <begin position="1"/>
        <end position="25"/>
    </location>
</feature>
<evidence type="ECO:0000256" key="3">
    <source>
        <dbReference type="ARBA" id="ARBA00022833"/>
    </source>
</evidence>
<accession>A0A1Y2CLC6</accession>
<reference evidence="10 11" key="1">
    <citation type="submission" date="2016-07" db="EMBL/GenBank/DDBJ databases">
        <title>Pervasive Adenine N6-methylation of Active Genes in Fungi.</title>
        <authorList>
            <consortium name="DOE Joint Genome Institute"/>
            <person name="Mondo S.J."/>
            <person name="Dannebaum R.O."/>
            <person name="Kuo R.C."/>
            <person name="Labutti K."/>
            <person name="Haridas S."/>
            <person name="Kuo A."/>
            <person name="Salamov A."/>
            <person name="Ahrendt S.R."/>
            <person name="Lipzen A."/>
            <person name="Sullivan W."/>
            <person name="Andreopoulos W.B."/>
            <person name="Clum A."/>
            <person name="Lindquist E."/>
            <person name="Daum C."/>
            <person name="Ramamoorthy G.K."/>
            <person name="Gryganskyi A."/>
            <person name="Culley D."/>
            <person name="Magnuson J.K."/>
            <person name="James T.Y."/>
            <person name="O'Malley M.A."/>
            <person name="Stajich J.E."/>
            <person name="Spatafora J.W."/>
            <person name="Visel A."/>
            <person name="Grigoriev I.V."/>
        </authorList>
    </citation>
    <scope>NUCLEOTIDE SEQUENCE [LARGE SCALE GENOMIC DNA]</scope>
    <source>
        <strain evidence="10 11">JEL800</strain>
    </source>
</reference>
<feature type="region of interest" description="Disordered" evidence="8">
    <location>
        <begin position="221"/>
        <end position="245"/>
    </location>
</feature>
<evidence type="ECO:0000256" key="8">
    <source>
        <dbReference type="SAM" id="MobiDB-lite"/>
    </source>
</evidence>
<comment type="caution">
    <text evidence="10">The sequence shown here is derived from an EMBL/GenBank/DDBJ whole genome shotgun (WGS) entry which is preliminary data.</text>
</comment>
<protein>
    <recommendedName>
        <fullName evidence="9">Zn(2)-C6 fungal-type domain-containing protein</fullName>
    </recommendedName>
</protein>
<dbReference type="Gene3D" id="4.10.240.10">
    <property type="entry name" value="Zn(2)-C6 fungal-type DNA-binding domain"/>
    <property type="match status" value="1"/>
</dbReference>
<gene>
    <name evidence="10" type="ORF">BCR33DRAFT_764199</name>
</gene>
<keyword evidence="5" id="KW-0238">DNA-binding</keyword>
<keyword evidence="2" id="KW-0479">Metal-binding</keyword>
<feature type="region of interest" description="Disordered" evidence="8">
    <location>
        <begin position="716"/>
        <end position="739"/>
    </location>
</feature>
<keyword evidence="11" id="KW-1185">Reference proteome</keyword>
<dbReference type="PANTHER" id="PTHR31313">
    <property type="entry name" value="TY1 ENHANCER ACTIVATOR"/>
    <property type="match status" value="1"/>
</dbReference>
<evidence type="ECO:0000313" key="10">
    <source>
        <dbReference type="EMBL" id="ORY47828.1"/>
    </source>
</evidence>
<keyword evidence="6" id="KW-0804">Transcription</keyword>
<dbReference type="CDD" id="cd00067">
    <property type="entry name" value="GAL4"/>
    <property type="match status" value="1"/>
</dbReference>
<evidence type="ECO:0000256" key="1">
    <source>
        <dbReference type="ARBA" id="ARBA00004123"/>
    </source>
</evidence>
<feature type="region of interest" description="Disordered" evidence="8">
    <location>
        <begin position="114"/>
        <end position="145"/>
    </location>
</feature>
<feature type="compositionally biased region" description="Low complexity" evidence="8">
    <location>
        <begin position="262"/>
        <end position="286"/>
    </location>
</feature>
<evidence type="ECO:0000256" key="7">
    <source>
        <dbReference type="ARBA" id="ARBA00023242"/>
    </source>
</evidence>
<dbReference type="GO" id="GO:0006351">
    <property type="term" value="P:DNA-templated transcription"/>
    <property type="evidence" value="ECO:0007669"/>
    <property type="project" value="InterPro"/>
</dbReference>
<dbReference type="EMBL" id="MCGO01000013">
    <property type="protein sequence ID" value="ORY47828.1"/>
    <property type="molecule type" value="Genomic_DNA"/>
</dbReference>
<sequence>MTGGTLESSSGTTNKGPQRSRATRACDTCKRKRQKCCGSNPCTGCVAQGFKCTFSVPQMKRGPKKEEKDHPDALALERSASAAGASGTETNADLHQRVLQMEKMLAAMIRNGATPAITDTDKQSNENSDQEFSEEDEEDREFDDQDINFRGVKRPRITEVLEDDDKEVAAEPEGGVMVQQIQKPTLPDVAHLINALNASNNPEKMRITLDMMNQLQFIGSDLPSTANRKTTSNTEQGAGKHEKGFRGIALSLQRKMRRGIQPSPLSKEASSPSSEFLVSSPASPTSPTLPPQPPKTVVEDLASDTILFFGSTSTTTSSAWRQSPRFAGGIMNISLSFEANPPCAKVIEGDYSPPCKIELVLHLVGMYFKHVHPYFPMIQKARFFQQLKEKKTDHFNLLLNSMCALMSQQCRDLTAWGIDNPVELHMAFFERARVLLGHQFDWPHINNVQALLLLCIVGQGTNINATSYHYIGIAHRLAVELGMHRNLDNLRHPSLDPELLESMRTTWFCLYVLDRYTSVVEGRPMAISDEEWDTPFPASKAPEVTILRYHVGLCEILGRIANFVNRPGRPGPAARTATFPHLAATAPVQRDSKKVIAEINSHLQAWHQNLPPHLQQRPASGSTWSFHHHLYSMYHTASVLLHRLDVGKFDQTCSKNAAEISKVLDCLPVAFDPSNKGKERAAEVEFVFVVPLIVYSALTASTLFLDLALANKAEEAANKKRKSRSSAKPTTGLAGKVTPEASQYAARQLRKSLIAFDRLKTTSLFANYYGQLIVEVLRNDGIVLPTGDLDEDDMSPSPAYETPPAPAAPPTQSSLFNFFSNATGGSVAPATPQPNGSSGSQAHHSESMATRFANQMKAAVAEGVHNWNDFIHFSPKLQNNQMAIPTVAPAPSSTTFMNAASNLSFPHLPMPNLPNLPMPNLPNLPNIPNPINALREFGSGLFGSYGFNPTLAGSSHVDGHGNHLVSGSAPNHAHSSHPQGA</sequence>
<name>A0A1Y2CLC6_9FUNG</name>
<dbReference type="OrthoDB" id="2406834at2759"/>
<feature type="compositionally biased region" description="Polar residues" evidence="8">
    <location>
        <begin position="833"/>
        <end position="842"/>
    </location>
</feature>
<dbReference type="PANTHER" id="PTHR31313:SF81">
    <property type="entry name" value="TY1 ENHANCER ACTIVATOR"/>
    <property type="match status" value="1"/>
</dbReference>
<dbReference type="InterPro" id="IPR051615">
    <property type="entry name" value="Transcr_Regulatory_Elem"/>
</dbReference>
<evidence type="ECO:0000256" key="2">
    <source>
        <dbReference type="ARBA" id="ARBA00022723"/>
    </source>
</evidence>
<feature type="region of interest" description="Disordered" evidence="8">
    <location>
        <begin position="260"/>
        <end position="295"/>
    </location>
</feature>
<keyword evidence="7" id="KW-0539">Nucleus</keyword>
<dbReference type="GO" id="GO:0005634">
    <property type="term" value="C:nucleus"/>
    <property type="evidence" value="ECO:0007669"/>
    <property type="project" value="UniProtKB-SubCell"/>
</dbReference>
<feature type="domain" description="Zn(2)-C6 fungal-type" evidence="9">
    <location>
        <begin position="25"/>
        <end position="54"/>
    </location>
</feature>
<dbReference type="AlphaFoldDB" id="A0A1Y2CLC6"/>
<keyword evidence="4" id="KW-0805">Transcription regulation</keyword>
<dbReference type="InterPro" id="IPR001138">
    <property type="entry name" value="Zn2Cys6_DnaBD"/>
</dbReference>
<dbReference type="GO" id="GO:0008270">
    <property type="term" value="F:zinc ion binding"/>
    <property type="evidence" value="ECO:0007669"/>
    <property type="project" value="InterPro"/>
</dbReference>